<evidence type="ECO:0000256" key="2">
    <source>
        <dbReference type="SAM" id="SignalP"/>
    </source>
</evidence>
<sequence>MKFHGRKLSTALCVALLAIACTRLASAQLSTSVGDSLTLPLDYNLDGLNSAVAPTTSSAIEPGATNLMTPDEHQLPFDAIGASIVATPLNPSVTQLFTVSRVPFQLDSSIKDSTLLTGQHPRMPIEIVESVTRKTNGMGFSSDSLKTAASSFGRSLPTLTLSLSPLSGTQPGATGVPSPIIYPQSSWRAGAGGVSSVLASNPAQIVGHTRQPSSLSENSDVSGATIHRDTTQENASVNTSSLLSTAPSVDTRINTSRSPLETVTSLNPDSSSKLADPFGSFGEKSFLNPDITLSTLHRNSTKGTRTSGNARSAFASSTQTRSQFSTLGQSEFARSRSGINGTNLSTRESAITGAESRRMQSFSEQQAKRPKWHNPILQQMEDAKSTGNR</sequence>
<keyword evidence="4" id="KW-1185">Reference proteome</keyword>
<dbReference type="KEGG" id="adin:H7849_07825"/>
<name>A0A7G8BMP4_9BACT</name>
<dbReference type="RefSeq" id="WP_186745479.1">
    <property type="nucleotide sequence ID" value="NZ_CP060394.1"/>
</dbReference>
<feature type="region of interest" description="Disordered" evidence="1">
    <location>
        <begin position="248"/>
        <end position="271"/>
    </location>
</feature>
<dbReference type="EMBL" id="CP060394">
    <property type="protein sequence ID" value="QNI33814.1"/>
    <property type="molecule type" value="Genomic_DNA"/>
</dbReference>
<evidence type="ECO:0000313" key="3">
    <source>
        <dbReference type="EMBL" id="QNI33814.1"/>
    </source>
</evidence>
<feature type="region of interest" description="Disordered" evidence="1">
    <location>
        <begin position="360"/>
        <end position="389"/>
    </location>
</feature>
<accession>A0A7G8BMP4</accession>
<dbReference type="PROSITE" id="PS51257">
    <property type="entry name" value="PROKAR_LIPOPROTEIN"/>
    <property type="match status" value="1"/>
</dbReference>
<dbReference type="AlphaFoldDB" id="A0A7G8BMP4"/>
<organism evidence="3 4">
    <name type="scientific">Alloacidobacterium dinghuense</name>
    <dbReference type="NCBI Taxonomy" id="2763107"/>
    <lineage>
        <taxon>Bacteria</taxon>
        <taxon>Pseudomonadati</taxon>
        <taxon>Acidobacteriota</taxon>
        <taxon>Terriglobia</taxon>
        <taxon>Terriglobales</taxon>
        <taxon>Acidobacteriaceae</taxon>
        <taxon>Alloacidobacterium</taxon>
    </lineage>
</organism>
<dbReference type="Proteomes" id="UP000515312">
    <property type="component" value="Chromosome"/>
</dbReference>
<proteinExistence type="predicted"/>
<protein>
    <submittedName>
        <fullName evidence="3">Uncharacterized protein</fullName>
    </submittedName>
</protein>
<keyword evidence="2" id="KW-0732">Signal</keyword>
<evidence type="ECO:0000256" key="1">
    <source>
        <dbReference type="SAM" id="MobiDB-lite"/>
    </source>
</evidence>
<evidence type="ECO:0000313" key="4">
    <source>
        <dbReference type="Proteomes" id="UP000515312"/>
    </source>
</evidence>
<feature type="compositionally biased region" description="Polar residues" evidence="1">
    <location>
        <begin position="298"/>
        <end position="329"/>
    </location>
</feature>
<feature type="region of interest" description="Disordered" evidence="1">
    <location>
        <begin position="298"/>
        <end position="330"/>
    </location>
</feature>
<feature type="signal peptide" evidence="2">
    <location>
        <begin position="1"/>
        <end position="27"/>
    </location>
</feature>
<gene>
    <name evidence="3" type="ORF">H7849_07825</name>
</gene>
<reference evidence="3 4" key="1">
    <citation type="submission" date="2020-08" db="EMBL/GenBank/DDBJ databases">
        <title>Edaphobacter telluris sp. nov. and Acidobacterium dinghuensis sp. nov., two acidobacteria isolated from forest soil.</title>
        <authorList>
            <person name="Fu J."/>
            <person name="Qiu L."/>
        </authorList>
    </citation>
    <scope>NUCLEOTIDE SEQUENCE [LARGE SCALE GENOMIC DNA]</scope>
    <source>
        <strain evidence="3">4Y35</strain>
    </source>
</reference>
<feature type="chain" id="PRO_5028818953" evidence="2">
    <location>
        <begin position="28"/>
        <end position="389"/>
    </location>
</feature>